<dbReference type="AlphaFoldDB" id="A0A5J4V8S1"/>
<name>A0A5J4V8S1_9EUKA</name>
<keyword evidence="1" id="KW-0472">Membrane</keyword>
<dbReference type="Proteomes" id="UP000324800">
    <property type="component" value="Unassembled WGS sequence"/>
</dbReference>
<evidence type="ECO:0000313" key="3">
    <source>
        <dbReference type="Proteomes" id="UP000324800"/>
    </source>
</evidence>
<accession>A0A5J4V8S1</accession>
<proteinExistence type="predicted"/>
<evidence type="ECO:0000313" key="2">
    <source>
        <dbReference type="EMBL" id="KAA6378862.1"/>
    </source>
</evidence>
<reference evidence="2 3" key="1">
    <citation type="submission" date="2019-03" db="EMBL/GenBank/DDBJ databases">
        <title>Single cell metagenomics reveals metabolic interactions within the superorganism composed of flagellate Streblomastix strix and complex community of Bacteroidetes bacteria on its surface.</title>
        <authorList>
            <person name="Treitli S.C."/>
            <person name="Kolisko M."/>
            <person name="Husnik F."/>
            <person name="Keeling P."/>
            <person name="Hampl V."/>
        </authorList>
    </citation>
    <scope>NUCLEOTIDE SEQUENCE [LARGE SCALE GENOMIC DNA]</scope>
    <source>
        <strain evidence="2">ST1C</strain>
    </source>
</reference>
<feature type="transmembrane region" description="Helical" evidence="1">
    <location>
        <begin position="16"/>
        <end position="34"/>
    </location>
</feature>
<organism evidence="2 3">
    <name type="scientific">Streblomastix strix</name>
    <dbReference type="NCBI Taxonomy" id="222440"/>
    <lineage>
        <taxon>Eukaryota</taxon>
        <taxon>Metamonada</taxon>
        <taxon>Preaxostyla</taxon>
        <taxon>Oxymonadida</taxon>
        <taxon>Streblomastigidae</taxon>
        <taxon>Streblomastix</taxon>
    </lineage>
</organism>
<comment type="caution">
    <text evidence="2">The sequence shown here is derived from an EMBL/GenBank/DDBJ whole genome shotgun (WGS) entry which is preliminary data.</text>
</comment>
<gene>
    <name evidence="2" type="ORF">EZS28_025612</name>
</gene>
<dbReference type="EMBL" id="SNRW01008870">
    <property type="protein sequence ID" value="KAA6378862.1"/>
    <property type="molecule type" value="Genomic_DNA"/>
</dbReference>
<protein>
    <submittedName>
        <fullName evidence="2">Uncharacterized protein</fullName>
    </submittedName>
</protein>
<sequence>MTIVFGLKEINSDAQSLSIGAGIALMIIGVRFVVHAQEVVAQDVLMDVQIAASIVLKVILVIKKNKRE</sequence>
<evidence type="ECO:0000256" key="1">
    <source>
        <dbReference type="SAM" id="Phobius"/>
    </source>
</evidence>
<keyword evidence="1" id="KW-1133">Transmembrane helix</keyword>
<keyword evidence="1" id="KW-0812">Transmembrane</keyword>